<name>A0A1B4LA78_9BURK</name>
<accession>A0A1B4LA78</accession>
<dbReference type="AlphaFoldDB" id="A0A1B4LA78"/>
<dbReference type="EMBL" id="CP013420">
    <property type="protein sequence ID" value="AOJ74078.1"/>
    <property type="molecule type" value="Genomic_DNA"/>
</dbReference>
<proteinExistence type="predicted"/>
<reference evidence="1 2" key="1">
    <citation type="submission" date="2015-12" db="EMBL/GenBank/DDBJ databases">
        <title>Diversity of Burkholderia near neighbor genomes.</title>
        <authorList>
            <person name="Sahl J."/>
            <person name="Wagner D."/>
            <person name="Keim P."/>
        </authorList>
    </citation>
    <scope>NUCLEOTIDE SEQUENCE [LARGE SCALE GENOMIC DNA]</scope>
    <source>
        <strain evidence="1 2">MSMB0783</strain>
    </source>
</reference>
<evidence type="ECO:0000313" key="2">
    <source>
        <dbReference type="Proteomes" id="UP000243680"/>
    </source>
</evidence>
<sequence length="82" mass="9182">MEQSRHGPFSSFFCCYVLGSTPAIKLLLEDFSRGLDLCIENPIVFESKTEIETNGELIGSDCYRASPATVALALRSDWQHRL</sequence>
<organism evidence="1 2">
    <name type="scientific">Burkholderia ubonensis</name>
    <dbReference type="NCBI Taxonomy" id="101571"/>
    <lineage>
        <taxon>Bacteria</taxon>
        <taxon>Pseudomonadati</taxon>
        <taxon>Pseudomonadota</taxon>
        <taxon>Betaproteobacteria</taxon>
        <taxon>Burkholderiales</taxon>
        <taxon>Burkholderiaceae</taxon>
        <taxon>Burkholderia</taxon>
        <taxon>Burkholderia cepacia complex</taxon>
    </lineage>
</organism>
<dbReference type="Proteomes" id="UP000243680">
    <property type="component" value="Chromosome 1"/>
</dbReference>
<evidence type="ECO:0000313" key="1">
    <source>
        <dbReference type="EMBL" id="AOJ74078.1"/>
    </source>
</evidence>
<protein>
    <submittedName>
        <fullName evidence="1">Uncharacterized protein</fullName>
    </submittedName>
</protein>
<gene>
    <name evidence="1" type="ORF">WJ35_02610</name>
</gene>